<evidence type="ECO:0000313" key="3">
    <source>
        <dbReference type="Proteomes" id="UP001274830"/>
    </source>
</evidence>
<proteinExistence type="predicted"/>
<dbReference type="GO" id="GO:0007034">
    <property type="term" value="P:vacuolar transport"/>
    <property type="evidence" value="ECO:0007669"/>
    <property type="project" value="TreeGrafter"/>
</dbReference>
<dbReference type="Pfam" id="PF08432">
    <property type="entry name" value="Vfa1"/>
    <property type="match status" value="1"/>
</dbReference>
<feature type="compositionally biased region" description="Basic and acidic residues" evidence="1">
    <location>
        <begin position="166"/>
        <end position="180"/>
    </location>
</feature>
<dbReference type="AlphaFoldDB" id="A0AAE0WIE5"/>
<name>A0AAE0WIE5_9PEZI</name>
<evidence type="ECO:0008006" key="4">
    <source>
        <dbReference type="Google" id="ProtNLM"/>
    </source>
</evidence>
<dbReference type="Proteomes" id="UP001274830">
    <property type="component" value="Unassembled WGS sequence"/>
</dbReference>
<reference evidence="2" key="1">
    <citation type="submission" date="2023-07" db="EMBL/GenBank/DDBJ databases">
        <title>Black Yeasts Isolated from many extreme environments.</title>
        <authorList>
            <person name="Coleine C."/>
            <person name="Stajich J.E."/>
            <person name="Selbmann L."/>
        </authorList>
    </citation>
    <scope>NUCLEOTIDE SEQUENCE</scope>
    <source>
        <strain evidence="2">CCFEE 5485</strain>
    </source>
</reference>
<organism evidence="2 3">
    <name type="scientific">Recurvomyces mirabilis</name>
    <dbReference type="NCBI Taxonomy" id="574656"/>
    <lineage>
        <taxon>Eukaryota</taxon>
        <taxon>Fungi</taxon>
        <taxon>Dikarya</taxon>
        <taxon>Ascomycota</taxon>
        <taxon>Pezizomycotina</taxon>
        <taxon>Dothideomycetes</taxon>
        <taxon>Dothideomycetidae</taxon>
        <taxon>Mycosphaerellales</taxon>
        <taxon>Teratosphaeriaceae</taxon>
        <taxon>Recurvomyces</taxon>
    </lineage>
</organism>
<dbReference type="GO" id="GO:0005768">
    <property type="term" value="C:endosome"/>
    <property type="evidence" value="ECO:0007669"/>
    <property type="project" value="TreeGrafter"/>
</dbReference>
<protein>
    <recommendedName>
        <fullName evidence="4">DUF1742-domain-containing protein</fullName>
    </recommendedName>
</protein>
<evidence type="ECO:0000313" key="2">
    <source>
        <dbReference type="EMBL" id="KAK3670495.1"/>
    </source>
</evidence>
<feature type="compositionally biased region" description="Basic and acidic residues" evidence="1">
    <location>
        <begin position="96"/>
        <end position="140"/>
    </location>
</feature>
<dbReference type="PANTHER" id="PTHR28218:SF1">
    <property type="entry name" value="VPS4-ASSOCIATED PROTEIN 1"/>
    <property type="match status" value="1"/>
</dbReference>
<feature type="region of interest" description="Disordered" evidence="1">
    <location>
        <begin position="84"/>
        <end position="148"/>
    </location>
</feature>
<dbReference type="EMBL" id="JAUTXT010000055">
    <property type="protein sequence ID" value="KAK3670495.1"/>
    <property type="molecule type" value="Genomic_DNA"/>
</dbReference>
<keyword evidence="3" id="KW-1185">Reference proteome</keyword>
<sequence length="194" mass="22675">MASPTNLYHRRLVAEKSAKACWICYKPSSTVLITPNQDDWFHICAGHLIDSKFAIAKDADDIAERKRKEEIDKEIQVVKAEFEEKMRKKMARRKQKEYEKDKDGKKKDEADTNAKTEDEKEEKEKEEKLKELEGKKDPAAMEKTMIDGPRVFELQKQFWQMRMQKKRDTEAARRMKERLKQPGAFPSVPQGGLG</sequence>
<evidence type="ECO:0000256" key="1">
    <source>
        <dbReference type="SAM" id="MobiDB-lite"/>
    </source>
</evidence>
<gene>
    <name evidence="2" type="ORF">LTR78_009599</name>
</gene>
<comment type="caution">
    <text evidence="2">The sequence shown here is derived from an EMBL/GenBank/DDBJ whole genome shotgun (WGS) entry which is preliminary data.</text>
</comment>
<accession>A0AAE0WIE5</accession>
<dbReference type="PANTHER" id="PTHR28218">
    <property type="entry name" value="VPS4-ASSOCIATED PROTEIN 1"/>
    <property type="match status" value="1"/>
</dbReference>
<feature type="region of interest" description="Disordered" evidence="1">
    <location>
        <begin position="160"/>
        <end position="194"/>
    </location>
</feature>
<dbReference type="InterPro" id="IPR013640">
    <property type="entry name" value="Vfa1"/>
</dbReference>